<dbReference type="RefSeq" id="WP_160752034.1">
    <property type="nucleotide sequence ID" value="NZ_WTYA01000002.1"/>
</dbReference>
<dbReference type="InterPro" id="IPR002686">
    <property type="entry name" value="Transposase_17"/>
</dbReference>
<dbReference type="EMBL" id="WTYA01000002">
    <property type="protein sequence ID" value="MXP27725.1"/>
    <property type="molecule type" value="Genomic_DNA"/>
</dbReference>
<keyword evidence="3" id="KW-1185">Reference proteome</keyword>
<dbReference type="InterPro" id="IPR036515">
    <property type="entry name" value="Transposase_17_sf"/>
</dbReference>
<dbReference type="SMART" id="SM01321">
    <property type="entry name" value="Y1_Tnp"/>
    <property type="match status" value="1"/>
</dbReference>
<evidence type="ECO:0000313" key="3">
    <source>
        <dbReference type="Proteomes" id="UP000439780"/>
    </source>
</evidence>
<evidence type="ECO:0000313" key="2">
    <source>
        <dbReference type="EMBL" id="MXP27725.1"/>
    </source>
</evidence>
<comment type="caution">
    <text evidence="2">The sequence shown here is derived from an EMBL/GenBank/DDBJ whole genome shotgun (WGS) entry which is preliminary data.</text>
</comment>
<dbReference type="Proteomes" id="UP000439780">
    <property type="component" value="Unassembled WGS sequence"/>
</dbReference>
<dbReference type="NCBIfam" id="NF033573">
    <property type="entry name" value="transpos_IS200"/>
    <property type="match status" value="1"/>
</dbReference>
<name>A0A845AFZ1_9SPHN</name>
<dbReference type="Gene3D" id="3.30.70.1290">
    <property type="entry name" value="Transposase IS200-like"/>
    <property type="match status" value="1"/>
</dbReference>
<dbReference type="OrthoDB" id="9798161at2"/>
<dbReference type="PANTHER" id="PTHR33360:SF2">
    <property type="entry name" value="TRANSPOSASE FOR INSERTION SEQUENCE ELEMENT IS200"/>
    <property type="match status" value="1"/>
</dbReference>
<feature type="domain" description="Transposase IS200-like" evidence="1">
    <location>
        <begin position="10"/>
        <end position="129"/>
    </location>
</feature>
<dbReference type="GO" id="GO:0004803">
    <property type="term" value="F:transposase activity"/>
    <property type="evidence" value="ECO:0007669"/>
    <property type="project" value="InterPro"/>
</dbReference>
<sequence length="139" mass="16409">MGYSKGCHTTFHHRYHLVWAPKYRFKVLHGEVRLRVRESIKQVCDEMDVTIINGALSRDHVHMFVEIPPHVSVSDFVRRAKGRSSRKFKQEFEHIRRRYWGQRFWGRGYFSTTAGNITEDVVMAYLDRHIAKNGFSPSA</sequence>
<organism evidence="2 3">
    <name type="scientific">Qipengyuania algicida</name>
    <dbReference type="NCBI Taxonomy" id="1836209"/>
    <lineage>
        <taxon>Bacteria</taxon>
        <taxon>Pseudomonadati</taxon>
        <taxon>Pseudomonadota</taxon>
        <taxon>Alphaproteobacteria</taxon>
        <taxon>Sphingomonadales</taxon>
        <taxon>Erythrobacteraceae</taxon>
        <taxon>Qipengyuania</taxon>
    </lineage>
</organism>
<dbReference type="AlphaFoldDB" id="A0A845AFZ1"/>
<protein>
    <submittedName>
        <fullName evidence="2">IS200/IS605 family transposase</fullName>
    </submittedName>
</protein>
<dbReference type="GO" id="GO:0006313">
    <property type="term" value="P:DNA transposition"/>
    <property type="evidence" value="ECO:0007669"/>
    <property type="project" value="InterPro"/>
</dbReference>
<dbReference type="Pfam" id="PF01797">
    <property type="entry name" value="Y1_Tnp"/>
    <property type="match status" value="1"/>
</dbReference>
<dbReference type="SUPFAM" id="SSF143422">
    <property type="entry name" value="Transposase IS200-like"/>
    <property type="match status" value="1"/>
</dbReference>
<proteinExistence type="predicted"/>
<evidence type="ECO:0000259" key="1">
    <source>
        <dbReference type="SMART" id="SM01321"/>
    </source>
</evidence>
<accession>A0A845AFZ1</accession>
<gene>
    <name evidence="2" type="primary">tnpA</name>
    <name evidence="2" type="ORF">GRI58_02665</name>
</gene>
<reference evidence="2 3" key="1">
    <citation type="submission" date="2019-12" db="EMBL/GenBank/DDBJ databases">
        <title>Genomic-based taxomic classification of the family Erythrobacteraceae.</title>
        <authorList>
            <person name="Xu L."/>
        </authorList>
    </citation>
    <scope>NUCLEOTIDE SEQUENCE [LARGE SCALE GENOMIC DNA]</scope>
    <source>
        <strain evidence="2 3">KEMB 9005-328</strain>
    </source>
</reference>
<dbReference type="GO" id="GO:0003677">
    <property type="term" value="F:DNA binding"/>
    <property type="evidence" value="ECO:0007669"/>
    <property type="project" value="InterPro"/>
</dbReference>
<dbReference type="PANTHER" id="PTHR33360">
    <property type="entry name" value="TRANSPOSASE FOR INSERTION SEQUENCE ELEMENT IS200"/>
    <property type="match status" value="1"/>
</dbReference>